<name>A0A8S5RA78_9CAUD</name>
<organism evidence="1">
    <name type="scientific">Myoviridae sp. ct4yW2</name>
    <dbReference type="NCBI Taxonomy" id="2827286"/>
    <lineage>
        <taxon>Viruses</taxon>
        <taxon>Duplodnaviria</taxon>
        <taxon>Heunggongvirae</taxon>
        <taxon>Uroviricota</taxon>
        <taxon>Caudoviricetes</taxon>
    </lineage>
</organism>
<reference evidence="1" key="1">
    <citation type="journal article" date="2021" name="Proc. Natl. Acad. Sci. U.S.A.">
        <title>A Catalog of Tens of Thousands of Viruses from Human Metagenomes Reveals Hidden Associations with Chronic Diseases.</title>
        <authorList>
            <person name="Tisza M.J."/>
            <person name="Buck C.B."/>
        </authorList>
    </citation>
    <scope>NUCLEOTIDE SEQUENCE</scope>
    <source>
        <strain evidence="1">Ct4yW2</strain>
    </source>
</reference>
<accession>A0A8S5RA78</accession>
<evidence type="ECO:0000313" key="1">
    <source>
        <dbReference type="EMBL" id="DAE28067.1"/>
    </source>
</evidence>
<protein>
    <submittedName>
        <fullName evidence="1">Uncharacterized protein</fullName>
    </submittedName>
</protein>
<proteinExistence type="predicted"/>
<sequence length="146" mass="16601">MSHLITYHITGYPNERIFGISCFCVLTLHRVVALCLRTPISAGRFFGTSRIFSNPAANWQAVAAGDYGHNIGNALFSSSRADSFYRIAIFISERTRAQLWHYFIASLFHTTLALPKLRALRVRTKNTFLDRSNLLHWFVVPRGVVI</sequence>
<dbReference type="EMBL" id="BK015849">
    <property type="protein sequence ID" value="DAE28067.1"/>
    <property type="molecule type" value="Genomic_DNA"/>
</dbReference>